<evidence type="ECO:0000256" key="1">
    <source>
        <dbReference type="SAM" id="MobiDB-lite"/>
    </source>
</evidence>
<dbReference type="InterPro" id="IPR013424">
    <property type="entry name" value="Ice-binding_C"/>
</dbReference>
<evidence type="ECO:0000256" key="2">
    <source>
        <dbReference type="SAM" id="SignalP"/>
    </source>
</evidence>
<feature type="chain" id="PRO_5041914434" evidence="2">
    <location>
        <begin position="25"/>
        <end position="251"/>
    </location>
</feature>
<dbReference type="AlphaFoldDB" id="A0AAE2S8M0"/>
<name>A0AAE2S8M0_9BACT</name>
<dbReference type="Pfam" id="PF07589">
    <property type="entry name" value="PEP-CTERM"/>
    <property type="match status" value="1"/>
</dbReference>
<dbReference type="EMBL" id="JAENIG010000001">
    <property type="protein sequence ID" value="MBK1853338.1"/>
    <property type="molecule type" value="Genomic_DNA"/>
</dbReference>
<feature type="signal peptide" evidence="2">
    <location>
        <begin position="1"/>
        <end position="24"/>
    </location>
</feature>
<reference evidence="4" key="1">
    <citation type="submission" date="2021-01" db="EMBL/GenBank/DDBJ databases">
        <title>Modified the classification status of verrucomicrobia.</title>
        <authorList>
            <person name="Feng X."/>
        </authorList>
    </citation>
    <scope>NUCLEOTIDE SEQUENCE</scope>
    <source>
        <strain evidence="4">5K15</strain>
    </source>
</reference>
<comment type="caution">
    <text evidence="4">The sequence shown here is derived from an EMBL/GenBank/DDBJ whole genome shotgun (WGS) entry which is preliminary data.</text>
</comment>
<feature type="compositionally biased region" description="Low complexity" evidence="1">
    <location>
        <begin position="172"/>
        <end position="186"/>
    </location>
</feature>
<feature type="domain" description="Ice-binding protein C-terminal" evidence="3">
    <location>
        <begin position="227"/>
        <end position="249"/>
    </location>
</feature>
<feature type="region of interest" description="Disordered" evidence="1">
    <location>
        <begin position="167"/>
        <end position="186"/>
    </location>
</feature>
<evidence type="ECO:0000313" key="5">
    <source>
        <dbReference type="Proteomes" id="UP000634206"/>
    </source>
</evidence>
<proteinExistence type="predicted"/>
<keyword evidence="2" id="KW-0732">Signal</keyword>
<protein>
    <submittedName>
        <fullName evidence="4">PEP-CTERM sorting domain-containing protein</fullName>
    </submittedName>
</protein>
<dbReference type="NCBIfam" id="TIGR02595">
    <property type="entry name" value="PEP_CTERM"/>
    <property type="match status" value="1"/>
</dbReference>
<dbReference type="RefSeq" id="WP_309487937.1">
    <property type="nucleotide sequence ID" value="NZ_JAENIG010000001.1"/>
</dbReference>
<sequence length="251" mass="25916">MNSTHKRTFAAVALQLAGVTASYAAVLASNDFTTISDASGTSVNGHTGSMVAQSSWNIVDSSFTSDNLFTSTSNYRITNADGGTTDSISKALSPNINVGTNGANNTWTIVWSLTTGSSDLSLEDFSFDSYRTNSGRTLQSNTGVAANLFTATLDISTGGSSILGSPVSDSISTNGPTSGGSPDSSLSLTGTTLSANTTYEFSLSAAKLDGTNGYFVDVDTFTINGEAVPEPSSLTLLGLAAFGLTWRRRRS</sequence>
<organism evidence="4 5">
    <name type="scientific">Oceaniferula flava</name>
    <dbReference type="NCBI Taxonomy" id="2800421"/>
    <lineage>
        <taxon>Bacteria</taxon>
        <taxon>Pseudomonadati</taxon>
        <taxon>Verrucomicrobiota</taxon>
        <taxon>Verrucomicrobiia</taxon>
        <taxon>Verrucomicrobiales</taxon>
        <taxon>Verrucomicrobiaceae</taxon>
        <taxon>Oceaniferula</taxon>
    </lineage>
</organism>
<dbReference type="Proteomes" id="UP000634206">
    <property type="component" value="Unassembled WGS sequence"/>
</dbReference>
<evidence type="ECO:0000313" key="4">
    <source>
        <dbReference type="EMBL" id="MBK1853338.1"/>
    </source>
</evidence>
<gene>
    <name evidence="4" type="ORF">JIN83_00040</name>
</gene>
<evidence type="ECO:0000259" key="3">
    <source>
        <dbReference type="Pfam" id="PF07589"/>
    </source>
</evidence>
<accession>A0AAE2S8M0</accession>
<keyword evidence="5" id="KW-1185">Reference proteome</keyword>